<reference evidence="2" key="1">
    <citation type="journal article" date="2020" name="Nature">
        <title>Giant virus diversity and host interactions through global metagenomics.</title>
        <authorList>
            <person name="Schulz F."/>
            <person name="Roux S."/>
            <person name="Paez-Espino D."/>
            <person name="Jungbluth S."/>
            <person name="Walsh D.A."/>
            <person name="Denef V.J."/>
            <person name="McMahon K.D."/>
            <person name="Konstantinidis K.T."/>
            <person name="Eloe-Fadrosh E.A."/>
            <person name="Kyrpides N.C."/>
            <person name="Woyke T."/>
        </authorList>
    </citation>
    <scope>NUCLEOTIDE SEQUENCE</scope>
    <source>
        <strain evidence="2">GVMAG-M-3300023179-103</strain>
    </source>
</reference>
<protein>
    <recommendedName>
        <fullName evidence="1">Apple domain-containing protein</fullName>
    </recommendedName>
</protein>
<dbReference type="InterPro" id="IPR003609">
    <property type="entry name" value="Pan_app"/>
</dbReference>
<dbReference type="Pfam" id="PF00024">
    <property type="entry name" value="PAN_1"/>
    <property type="match status" value="1"/>
</dbReference>
<sequence length="166" mass="19580">MFTYTQKEYYTIKLDDVSLSTCGTICTEGVNCSGFGYKPKKKTCYLSKKSIFGIPYDENYEKDYSKLDKRCNKINKINDDTIFANDIYTRNSVYSCSDGEKNIPNIFQFANYGSTYLNDFENQLLPEKVNYDTYYIDWDKKSIQQNKIFVSKTYDRQENIDIEYID</sequence>
<dbReference type="SUPFAM" id="SSF57414">
    <property type="entry name" value="Hairpin loop containing domain-like"/>
    <property type="match status" value="1"/>
</dbReference>
<evidence type="ECO:0000313" key="2">
    <source>
        <dbReference type="EMBL" id="QHT21915.1"/>
    </source>
</evidence>
<evidence type="ECO:0000259" key="1">
    <source>
        <dbReference type="PROSITE" id="PS50948"/>
    </source>
</evidence>
<dbReference type="PROSITE" id="PS50948">
    <property type="entry name" value="PAN"/>
    <property type="match status" value="1"/>
</dbReference>
<name>A0A6C0E3D7_9ZZZZ</name>
<dbReference type="EMBL" id="MN739698">
    <property type="protein sequence ID" value="QHT21915.1"/>
    <property type="molecule type" value="Genomic_DNA"/>
</dbReference>
<accession>A0A6C0E3D7</accession>
<feature type="domain" description="Apple" evidence="1">
    <location>
        <begin position="1"/>
        <end position="71"/>
    </location>
</feature>
<dbReference type="AlphaFoldDB" id="A0A6C0E3D7"/>
<organism evidence="2">
    <name type="scientific">viral metagenome</name>
    <dbReference type="NCBI Taxonomy" id="1070528"/>
    <lineage>
        <taxon>unclassified sequences</taxon>
        <taxon>metagenomes</taxon>
        <taxon>organismal metagenomes</taxon>
    </lineage>
</organism>
<proteinExistence type="predicted"/>